<evidence type="ECO:0000256" key="9">
    <source>
        <dbReference type="PROSITE-ProRule" id="PRU10134"/>
    </source>
</evidence>
<sequence>MGRSVVVLGSQWGDEGKGKIVDLLTESAQAVVRYQGGHNAGHTLVIEGKKTVLHLIPSGVLRENVLCLIGNGVVLSPDALIKEMTQLEASGVPARERLMLSEACPLILPYHVALDQAREQARGAAKIGTTGRGIGPAYEDKVARRAIRLEDVFHRERLASKLGEVLDYHNFVLRNYFHTDTVDFQQVLDEVLAQAEILAPMVGDVPARLAEMKRAGANLMFEGAQGTLLDIDHGTYPYVTSSNTTAGGASTGSGIGPLGLDYVLGITKAYTTRVGAGPFPTELEYDAALDVGDSVGKHLGTRGKEFGATTGRQRRCGWFDAVALRRAVEINSISGLCLTKLDVLDGIDKISICVGYELDGQPVSTAPLSAETYARCVPVYEEMPGWQTSTVGVRSLEGLPENARQYIRRIEELAGVPVDIISTGPDRDETIVLRDPYDA</sequence>
<comment type="catalytic activity">
    <reaction evidence="8 10">
        <text>IMP + L-aspartate + GTP = N(6)-(1,2-dicarboxyethyl)-AMP + GDP + phosphate + 2 H(+)</text>
        <dbReference type="Rhea" id="RHEA:15753"/>
        <dbReference type="ChEBI" id="CHEBI:15378"/>
        <dbReference type="ChEBI" id="CHEBI:29991"/>
        <dbReference type="ChEBI" id="CHEBI:37565"/>
        <dbReference type="ChEBI" id="CHEBI:43474"/>
        <dbReference type="ChEBI" id="CHEBI:57567"/>
        <dbReference type="ChEBI" id="CHEBI:58053"/>
        <dbReference type="ChEBI" id="CHEBI:58189"/>
        <dbReference type="EC" id="6.3.4.4"/>
    </reaction>
</comment>
<protein>
    <recommendedName>
        <fullName evidence="8 10">Adenylosuccinate synthetase</fullName>
        <shortName evidence="8">AMPSase</shortName>
        <shortName evidence="8">AdSS</shortName>
        <ecNumber evidence="8 10">6.3.4.4</ecNumber>
    </recommendedName>
    <alternativeName>
        <fullName evidence="8">IMP--aspartate ligase</fullName>
    </alternativeName>
</protein>
<reference evidence="11 12" key="1">
    <citation type="submission" date="2016-06" db="EMBL/GenBank/DDBJ databases">
        <title>Insight into the functional genes involving in sulfur oxidation in Pearl River water.</title>
        <authorList>
            <person name="Luo J."/>
            <person name="Tan X."/>
            <person name="Lin W."/>
        </authorList>
    </citation>
    <scope>NUCLEOTIDE SEQUENCE [LARGE SCALE GENOMIC DNA]</scope>
    <source>
        <strain evidence="11 12">LS2</strain>
    </source>
</reference>
<keyword evidence="5 8" id="KW-0658">Purine biosynthesis</keyword>
<dbReference type="GO" id="GO:0005737">
    <property type="term" value="C:cytoplasm"/>
    <property type="evidence" value="ECO:0007669"/>
    <property type="project" value="UniProtKB-SubCell"/>
</dbReference>
<dbReference type="NCBIfam" id="TIGR00184">
    <property type="entry name" value="purA"/>
    <property type="match status" value="1"/>
</dbReference>
<dbReference type="InterPro" id="IPR001114">
    <property type="entry name" value="Adenylosuccinate_synthetase"/>
</dbReference>
<dbReference type="EMBL" id="CP016027">
    <property type="protein sequence ID" value="ANJ67841.1"/>
    <property type="molecule type" value="Genomic_DNA"/>
</dbReference>
<dbReference type="GO" id="GO:0000287">
    <property type="term" value="F:magnesium ion binding"/>
    <property type="evidence" value="ECO:0007669"/>
    <property type="project" value="UniProtKB-UniRule"/>
</dbReference>
<name>A0A191ZIX1_9GAMM</name>
<keyword evidence="4 8" id="KW-0547">Nucleotide-binding</keyword>
<feature type="binding site" description="in other chain" evidence="8">
    <location>
        <position position="130"/>
    </location>
    <ligand>
        <name>IMP</name>
        <dbReference type="ChEBI" id="CHEBI:58053"/>
        <note>ligand shared between dimeric partners</note>
    </ligand>
</feature>
<dbReference type="KEGG" id="haz:A9404_11035"/>
<keyword evidence="2 8" id="KW-0436">Ligase</keyword>
<dbReference type="OrthoDB" id="9807553at2"/>
<dbReference type="STRING" id="1860122.A9404_11035"/>
<feature type="binding site" description="in other chain" evidence="8">
    <location>
        <position position="312"/>
    </location>
    <ligand>
        <name>IMP</name>
        <dbReference type="ChEBI" id="CHEBI:58053"/>
        <note>ligand shared between dimeric partners</note>
    </ligand>
</feature>
<gene>
    <name evidence="8" type="primary">purA</name>
    <name evidence="11" type="ORF">A9404_11035</name>
</gene>
<feature type="binding site" description="in other chain" evidence="8">
    <location>
        <position position="240"/>
    </location>
    <ligand>
        <name>IMP</name>
        <dbReference type="ChEBI" id="CHEBI:58053"/>
        <note>ligand shared between dimeric partners</note>
    </ligand>
</feature>
<feature type="binding site" description="in other chain" evidence="8">
    <location>
        <position position="225"/>
    </location>
    <ligand>
        <name>IMP</name>
        <dbReference type="ChEBI" id="CHEBI:58053"/>
        <note>ligand shared between dimeric partners</note>
    </ligand>
</feature>
<comment type="similarity">
    <text evidence="8 10">Belongs to the adenylosuccinate synthetase family.</text>
</comment>
<dbReference type="RefSeq" id="WP_066101516.1">
    <property type="nucleotide sequence ID" value="NZ_CP016027.1"/>
</dbReference>
<evidence type="ECO:0000256" key="5">
    <source>
        <dbReference type="ARBA" id="ARBA00022755"/>
    </source>
</evidence>
<dbReference type="AlphaFoldDB" id="A0A191ZIX1"/>
<dbReference type="Gene3D" id="3.40.440.10">
    <property type="entry name" value="Adenylosuccinate Synthetase, subunit A, domain 1"/>
    <property type="match status" value="1"/>
</dbReference>
<comment type="function">
    <text evidence="8">Plays an important role in the de novo pathway of purine nucleotide biosynthesis. Catalyzes the first committed step in the biosynthesis of AMP from IMP.</text>
</comment>
<evidence type="ECO:0000256" key="1">
    <source>
        <dbReference type="ARBA" id="ARBA00011738"/>
    </source>
</evidence>
<evidence type="ECO:0000313" key="11">
    <source>
        <dbReference type="EMBL" id="ANJ67841.1"/>
    </source>
</evidence>
<dbReference type="HAMAP" id="MF_00011">
    <property type="entry name" value="Adenylosucc_synth"/>
    <property type="match status" value="1"/>
</dbReference>
<dbReference type="FunFam" id="1.10.300.10:FF:000001">
    <property type="entry name" value="Adenylosuccinate synthetase"/>
    <property type="match status" value="1"/>
</dbReference>
<feature type="binding site" evidence="8">
    <location>
        <begin position="41"/>
        <end position="43"/>
    </location>
    <ligand>
        <name>GTP</name>
        <dbReference type="ChEBI" id="CHEBI:37565"/>
    </ligand>
</feature>
<comment type="cofactor">
    <cofactor evidence="8">
        <name>Mg(2+)</name>
        <dbReference type="ChEBI" id="CHEBI:18420"/>
    </cofactor>
    <text evidence="8">Binds 1 Mg(2+) ion per subunit.</text>
</comment>
<accession>A0A191ZIX1</accession>
<keyword evidence="12" id="KW-1185">Reference proteome</keyword>
<dbReference type="GO" id="GO:0046040">
    <property type="term" value="P:IMP metabolic process"/>
    <property type="evidence" value="ECO:0007669"/>
    <property type="project" value="TreeGrafter"/>
</dbReference>
<proteinExistence type="inferred from homology"/>
<feature type="binding site" evidence="8">
    <location>
        <begin position="308"/>
        <end position="314"/>
    </location>
    <ligand>
        <name>substrate</name>
    </ligand>
</feature>
<comment type="pathway">
    <text evidence="8 10">Purine metabolism; AMP biosynthesis via de novo pathway; AMP from IMP: step 1/2.</text>
</comment>
<dbReference type="NCBIfam" id="NF002223">
    <property type="entry name" value="PRK01117.1"/>
    <property type="match status" value="1"/>
</dbReference>
<dbReference type="InterPro" id="IPR042110">
    <property type="entry name" value="Adenylosuccinate_synth_dom2"/>
</dbReference>
<feature type="binding site" evidence="8">
    <location>
        <position position="41"/>
    </location>
    <ligand>
        <name>Mg(2+)</name>
        <dbReference type="ChEBI" id="CHEBI:18420"/>
    </ligand>
</feature>
<dbReference type="Gene3D" id="1.10.300.10">
    <property type="entry name" value="Adenylosuccinate Synthetase, subunit A, domain 2"/>
    <property type="match status" value="1"/>
</dbReference>
<evidence type="ECO:0000256" key="8">
    <source>
        <dbReference type="HAMAP-Rule" id="MF_00011"/>
    </source>
</evidence>
<dbReference type="InterPro" id="IPR033128">
    <property type="entry name" value="Adenylosuccin_syn_Lys_AS"/>
</dbReference>
<feature type="active site" evidence="9">
    <location>
        <position position="141"/>
    </location>
</feature>
<dbReference type="GO" id="GO:0005525">
    <property type="term" value="F:GTP binding"/>
    <property type="evidence" value="ECO:0007669"/>
    <property type="project" value="UniProtKB-UniRule"/>
</dbReference>
<feature type="active site" description="Proton acceptor" evidence="8">
    <location>
        <position position="14"/>
    </location>
</feature>
<feature type="binding site" description="in other chain" evidence="8">
    <location>
        <begin position="14"/>
        <end position="17"/>
    </location>
    <ligand>
        <name>IMP</name>
        <dbReference type="ChEBI" id="CHEBI:58053"/>
        <note>ligand shared between dimeric partners</note>
    </ligand>
</feature>
<dbReference type="PANTHER" id="PTHR11846">
    <property type="entry name" value="ADENYLOSUCCINATE SYNTHETASE"/>
    <property type="match status" value="1"/>
</dbReference>
<keyword evidence="6 8" id="KW-0460">Magnesium</keyword>
<feature type="active site" description="Proton donor" evidence="8">
    <location>
        <position position="42"/>
    </location>
</feature>
<dbReference type="Gene3D" id="3.90.170.10">
    <property type="entry name" value="Adenylosuccinate Synthetase, subunit A, domain 3"/>
    <property type="match status" value="1"/>
</dbReference>
<feature type="binding site" evidence="8">
    <location>
        <begin position="340"/>
        <end position="342"/>
    </location>
    <ligand>
        <name>GTP</name>
        <dbReference type="ChEBI" id="CHEBI:37565"/>
    </ligand>
</feature>
<comment type="subunit">
    <text evidence="1 8">Homodimer.</text>
</comment>
<feature type="binding site" evidence="8">
    <location>
        <begin position="13"/>
        <end position="19"/>
    </location>
    <ligand>
        <name>GTP</name>
        <dbReference type="ChEBI" id="CHEBI:37565"/>
    </ligand>
</feature>
<evidence type="ECO:0000256" key="10">
    <source>
        <dbReference type="RuleBase" id="RU000520"/>
    </source>
</evidence>
<keyword evidence="3 8" id="KW-0479">Metal-binding</keyword>
<evidence type="ECO:0000313" key="12">
    <source>
        <dbReference type="Proteomes" id="UP000078596"/>
    </source>
</evidence>
<dbReference type="PROSITE" id="PS00513">
    <property type="entry name" value="ADENYLOSUCCIN_SYN_2"/>
    <property type="match status" value="1"/>
</dbReference>
<evidence type="ECO:0000256" key="6">
    <source>
        <dbReference type="ARBA" id="ARBA00022842"/>
    </source>
</evidence>
<dbReference type="InterPro" id="IPR027417">
    <property type="entry name" value="P-loop_NTPase"/>
</dbReference>
<dbReference type="SMART" id="SM00788">
    <property type="entry name" value="Adenylsucc_synt"/>
    <property type="match status" value="1"/>
</dbReference>
<dbReference type="GO" id="GO:0044208">
    <property type="term" value="P:'de novo' AMP biosynthetic process"/>
    <property type="evidence" value="ECO:0007669"/>
    <property type="project" value="UniProtKB-UniRule"/>
</dbReference>
<dbReference type="InterPro" id="IPR018220">
    <property type="entry name" value="Adenylosuccin_syn_GTP-bd"/>
</dbReference>
<dbReference type="CDD" id="cd03108">
    <property type="entry name" value="AdSS"/>
    <property type="match status" value="1"/>
</dbReference>
<dbReference type="GO" id="GO:0004019">
    <property type="term" value="F:adenylosuccinate synthase activity"/>
    <property type="evidence" value="ECO:0007669"/>
    <property type="project" value="UniProtKB-UniRule"/>
</dbReference>
<dbReference type="Pfam" id="PF00709">
    <property type="entry name" value="Adenylsucc_synt"/>
    <property type="match status" value="1"/>
</dbReference>
<organism evidence="11 12">
    <name type="scientific">Halothiobacillus diazotrophicus</name>
    <dbReference type="NCBI Taxonomy" id="1860122"/>
    <lineage>
        <taxon>Bacteria</taxon>
        <taxon>Pseudomonadati</taxon>
        <taxon>Pseudomonadota</taxon>
        <taxon>Gammaproteobacteria</taxon>
        <taxon>Chromatiales</taxon>
        <taxon>Halothiobacillaceae</taxon>
        <taxon>Halothiobacillus</taxon>
    </lineage>
</organism>
<evidence type="ECO:0000256" key="4">
    <source>
        <dbReference type="ARBA" id="ARBA00022741"/>
    </source>
</evidence>
<dbReference type="Proteomes" id="UP000078596">
    <property type="component" value="Chromosome"/>
</dbReference>
<dbReference type="InterPro" id="IPR042111">
    <property type="entry name" value="Adenylosuccinate_synth_dom3"/>
</dbReference>
<dbReference type="UniPathway" id="UPA00075">
    <property type="reaction ID" value="UER00335"/>
</dbReference>
<evidence type="ECO:0000256" key="7">
    <source>
        <dbReference type="ARBA" id="ARBA00023134"/>
    </source>
</evidence>
<dbReference type="FunFam" id="3.90.170.10:FF:000001">
    <property type="entry name" value="Adenylosuccinate synthetase"/>
    <property type="match status" value="1"/>
</dbReference>
<evidence type="ECO:0000256" key="3">
    <source>
        <dbReference type="ARBA" id="ARBA00022723"/>
    </source>
</evidence>
<keyword evidence="7 8" id="KW-0342">GTP-binding</keyword>
<feature type="binding site" evidence="8">
    <location>
        <position position="14"/>
    </location>
    <ligand>
        <name>Mg(2+)</name>
        <dbReference type="ChEBI" id="CHEBI:18420"/>
    </ligand>
</feature>
<feature type="binding site" evidence="8">
    <location>
        <position position="144"/>
    </location>
    <ligand>
        <name>IMP</name>
        <dbReference type="ChEBI" id="CHEBI:58053"/>
        <note>ligand shared between dimeric partners</note>
    </ligand>
</feature>
<comment type="subcellular location">
    <subcellularLocation>
        <location evidence="8">Cytoplasm</location>
    </subcellularLocation>
</comment>
<feature type="binding site" evidence="8">
    <location>
        <begin position="422"/>
        <end position="424"/>
    </location>
    <ligand>
        <name>GTP</name>
        <dbReference type="ChEBI" id="CHEBI:37565"/>
    </ligand>
</feature>
<dbReference type="SUPFAM" id="SSF52540">
    <property type="entry name" value="P-loop containing nucleoside triphosphate hydrolases"/>
    <property type="match status" value="1"/>
</dbReference>
<dbReference type="PROSITE" id="PS01266">
    <property type="entry name" value="ADENYLOSUCCIN_SYN_1"/>
    <property type="match status" value="1"/>
</dbReference>
<dbReference type="InterPro" id="IPR042109">
    <property type="entry name" value="Adenylosuccinate_synth_dom1"/>
</dbReference>
<evidence type="ECO:0000256" key="2">
    <source>
        <dbReference type="ARBA" id="ARBA00022598"/>
    </source>
</evidence>
<dbReference type="PANTHER" id="PTHR11846:SF0">
    <property type="entry name" value="ADENYLOSUCCINATE SYNTHETASE"/>
    <property type="match status" value="1"/>
</dbReference>
<keyword evidence="8" id="KW-0963">Cytoplasm</keyword>
<feature type="binding site" description="in other chain" evidence="8">
    <location>
        <begin position="39"/>
        <end position="42"/>
    </location>
    <ligand>
        <name>IMP</name>
        <dbReference type="ChEBI" id="CHEBI:58053"/>
        <note>ligand shared between dimeric partners</note>
    </ligand>
</feature>
<feature type="binding site" evidence="8">
    <location>
        <position position="314"/>
    </location>
    <ligand>
        <name>GTP</name>
        <dbReference type="ChEBI" id="CHEBI:37565"/>
    </ligand>
</feature>
<dbReference type="EC" id="6.3.4.4" evidence="8 10"/>